<accession>A0A0A9APB7</accession>
<evidence type="ECO:0000313" key="1">
    <source>
        <dbReference type="EMBL" id="JAD50770.1"/>
    </source>
</evidence>
<name>A0A0A9APB7_ARUDO</name>
<dbReference type="AlphaFoldDB" id="A0A0A9APB7"/>
<reference evidence="1" key="1">
    <citation type="submission" date="2014-09" db="EMBL/GenBank/DDBJ databases">
        <authorList>
            <person name="Magalhaes I.L.F."/>
            <person name="Oliveira U."/>
            <person name="Santos F.R."/>
            <person name="Vidigal T.H.D.A."/>
            <person name="Brescovit A.D."/>
            <person name="Santos A.J."/>
        </authorList>
    </citation>
    <scope>NUCLEOTIDE SEQUENCE</scope>
    <source>
        <tissue evidence="1">Shoot tissue taken approximately 20 cm above the soil surface</tissue>
    </source>
</reference>
<reference evidence="1" key="2">
    <citation type="journal article" date="2015" name="Data Brief">
        <title>Shoot transcriptome of the giant reed, Arundo donax.</title>
        <authorList>
            <person name="Barrero R.A."/>
            <person name="Guerrero F.D."/>
            <person name="Moolhuijzen P."/>
            <person name="Goolsby J.A."/>
            <person name="Tidwell J."/>
            <person name="Bellgard S.E."/>
            <person name="Bellgard M.I."/>
        </authorList>
    </citation>
    <scope>NUCLEOTIDE SEQUENCE</scope>
    <source>
        <tissue evidence="1">Shoot tissue taken approximately 20 cm above the soil surface</tissue>
    </source>
</reference>
<organism evidence="1">
    <name type="scientific">Arundo donax</name>
    <name type="common">Giant reed</name>
    <name type="synonym">Donax arundinaceus</name>
    <dbReference type="NCBI Taxonomy" id="35708"/>
    <lineage>
        <taxon>Eukaryota</taxon>
        <taxon>Viridiplantae</taxon>
        <taxon>Streptophyta</taxon>
        <taxon>Embryophyta</taxon>
        <taxon>Tracheophyta</taxon>
        <taxon>Spermatophyta</taxon>
        <taxon>Magnoliopsida</taxon>
        <taxon>Liliopsida</taxon>
        <taxon>Poales</taxon>
        <taxon>Poaceae</taxon>
        <taxon>PACMAD clade</taxon>
        <taxon>Arundinoideae</taxon>
        <taxon>Arundineae</taxon>
        <taxon>Arundo</taxon>
    </lineage>
</organism>
<protein>
    <submittedName>
        <fullName evidence="1">Uncharacterized protein</fullName>
    </submittedName>
</protein>
<dbReference type="EMBL" id="GBRH01247125">
    <property type="protein sequence ID" value="JAD50770.1"/>
    <property type="molecule type" value="Transcribed_RNA"/>
</dbReference>
<proteinExistence type="predicted"/>
<sequence length="74" mass="8579">MVNCELYLFLDWHACHIILHNTMHTILFLCWHITQKATYCVSTTWCSGHQVTTIGTIETEVLDLVNCTRKNAQL</sequence>